<dbReference type="InterPro" id="IPR003439">
    <property type="entry name" value="ABC_transporter-like_ATP-bd"/>
</dbReference>
<gene>
    <name evidence="7" type="ORF">KAR29_03385</name>
</gene>
<dbReference type="InterPro" id="IPR027417">
    <property type="entry name" value="P-loop_NTPase"/>
</dbReference>
<dbReference type="GO" id="GO:0015807">
    <property type="term" value="P:L-amino acid transport"/>
    <property type="evidence" value="ECO:0007669"/>
    <property type="project" value="TreeGrafter"/>
</dbReference>
<dbReference type="KEGG" id="aram:KAR29_03385"/>
<keyword evidence="4 7" id="KW-0067">ATP-binding</keyword>
<dbReference type="Pfam" id="PF00005">
    <property type="entry name" value="ABC_tran"/>
    <property type="match status" value="1"/>
</dbReference>
<evidence type="ECO:0000256" key="4">
    <source>
        <dbReference type="ARBA" id="ARBA00022840"/>
    </source>
</evidence>
<keyword evidence="8" id="KW-1185">Reference proteome</keyword>
<dbReference type="GO" id="GO:0005524">
    <property type="term" value="F:ATP binding"/>
    <property type="evidence" value="ECO:0007669"/>
    <property type="project" value="UniProtKB-KW"/>
</dbReference>
<dbReference type="CDD" id="cd03224">
    <property type="entry name" value="ABC_TM1139_LivF_branched"/>
    <property type="match status" value="1"/>
</dbReference>
<dbReference type="Gene3D" id="3.40.50.300">
    <property type="entry name" value="P-loop containing nucleotide triphosphate hydrolases"/>
    <property type="match status" value="1"/>
</dbReference>
<proteinExistence type="inferred from homology"/>
<dbReference type="PROSITE" id="PS00211">
    <property type="entry name" value="ABC_TRANSPORTER_1"/>
    <property type="match status" value="1"/>
</dbReference>
<dbReference type="EMBL" id="CP072943">
    <property type="protein sequence ID" value="QTX32969.1"/>
    <property type="molecule type" value="Genomic_DNA"/>
</dbReference>
<evidence type="ECO:0000256" key="5">
    <source>
        <dbReference type="ARBA" id="ARBA00022970"/>
    </source>
</evidence>
<sequence>MTERILEVRDIQCGYDGVPVIHGLSLEIARGELVAIVGANGAGKTTTMRTIAGLMHPYRGEIVFEGEVISRLEAHETIRRGISYVPEGRRLFSKLTIQENLELGAFIRKDRKVIDEGLKRVFELFPKLYDRRRQVAETMSGGEQQMVAIARGLMSDPKLLLLDELSLGLMPSLVEKVMETVVAINRSGVTVLLVEQMVQEALEIAHRGYVIQTGTIVQQGTARDLLDSPEVRKAYMGL</sequence>
<dbReference type="SUPFAM" id="SSF52540">
    <property type="entry name" value="P-loop containing nucleoside triphosphate hydrolases"/>
    <property type="match status" value="1"/>
</dbReference>
<accession>A0A9Q7AES9</accession>
<evidence type="ECO:0000256" key="3">
    <source>
        <dbReference type="ARBA" id="ARBA00022741"/>
    </source>
</evidence>
<dbReference type="InterPro" id="IPR052156">
    <property type="entry name" value="BCAA_Transport_ATP-bd_LivF"/>
</dbReference>
<evidence type="ECO:0000313" key="8">
    <source>
        <dbReference type="Proteomes" id="UP000671879"/>
    </source>
</evidence>
<dbReference type="PANTHER" id="PTHR43820">
    <property type="entry name" value="HIGH-AFFINITY BRANCHED-CHAIN AMINO ACID TRANSPORT ATP-BINDING PROTEIN LIVF"/>
    <property type="match status" value="1"/>
</dbReference>
<dbReference type="Proteomes" id="UP000671879">
    <property type="component" value="Chromosome"/>
</dbReference>
<dbReference type="PROSITE" id="PS50893">
    <property type="entry name" value="ABC_TRANSPORTER_2"/>
    <property type="match status" value="1"/>
</dbReference>
<dbReference type="GO" id="GO:0015658">
    <property type="term" value="F:branched-chain amino acid transmembrane transporter activity"/>
    <property type="evidence" value="ECO:0007669"/>
    <property type="project" value="TreeGrafter"/>
</dbReference>
<name>A0A9Q7AES9_9BACT</name>
<dbReference type="AlphaFoldDB" id="A0A9Q7AES9"/>
<protein>
    <submittedName>
        <fullName evidence="7">ABC transporter ATP-binding protein</fullName>
    </submittedName>
</protein>
<keyword evidence="2" id="KW-0813">Transport</keyword>
<keyword evidence="3" id="KW-0547">Nucleotide-binding</keyword>
<evidence type="ECO:0000256" key="2">
    <source>
        <dbReference type="ARBA" id="ARBA00022448"/>
    </source>
</evidence>
<dbReference type="RefSeq" id="WP_274374235.1">
    <property type="nucleotide sequence ID" value="NZ_CP072943.1"/>
</dbReference>
<evidence type="ECO:0000259" key="6">
    <source>
        <dbReference type="PROSITE" id="PS50893"/>
    </source>
</evidence>
<dbReference type="PANTHER" id="PTHR43820:SF4">
    <property type="entry name" value="HIGH-AFFINITY BRANCHED-CHAIN AMINO ACID TRANSPORT ATP-BINDING PROTEIN LIVF"/>
    <property type="match status" value="1"/>
</dbReference>
<dbReference type="SMART" id="SM00382">
    <property type="entry name" value="AAA"/>
    <property type="match status" value="1"/>
</dbReference>
<dbReference type="GO" id="GO:0016887">
    <property type="term" value="F:ATP hydrolysis activity"/>
    <property type="evidence" value="ECO:0007669"/>
    <property type="project" value="InterPro"/>
</dbReference>
<comment type="similarity">
    <text evidence="1">Belongs to the ABC transporter superfamily.</text>
</comment>
<dbReference type="InterPro" id="IPR017871">
    <property type="entry name" value="ABC_transporter-like_CS"/>
</dbReference>
<keyword evidence="5" id="KW-0029">Amino-acid transport</keyword>
<reference evidence="8" key="1">
    <citation type="submission" date="2021-04" db="EMBL/GenBank/DDBJ databases">
        <title>A novel Synergistetes isolate from a pyrite-forming mixed culture.</title>
        <authorList>
            <person name="Bunk B."/>
            <person name="Sproer C."/>
            <person name="Spring S."/>
            <person name="Pester M."/>
        </authorList>
    </citation>
    <scope>NUCLEOTIDE SEQUENCE [LARGE SCALE GENOMIC DNA]</scope>
    <source>
        <strain evidence="8">J.5.4.2-T.3.5.2</strain>
    </source>
</reference>
<feature type="domain" description="ABC transporter" evidence="6">
    <location>
        <begin position="6"/>
        <end position="238"/>
    </location>
</feature>
<dbReference type="InterPro" id="IPR003593">
    <property type="entry name" value="AAA+_ATPase"/>
</dbReference>
<evidence type="ECO:0000313" key="7">
    <source>
        <dbReference type="EMBL" id="QTX32969.1"/>
    </source>
</evidence>
<organism evidence="7 8">
    <name type="scientific">Aminithiophilus ramosus</name>
    <dbReference type="NCBI Taxonomy" id="3029084"/>
    <lineage>
        <taxon>Bacteria</taxon>
        <taxon>Thermotogati</taxon>
        <taxon>Synergistota</taxon>
        <taxon>Synergistia</taxon>
        <taxon>Synergistales</taxon>
        <taxon>Aminithiophilaceae</taxon>
        <taxon>Aminithiophilus</taxon>
    </lineage>
</organism>
<evidence type="ECO:0000256" key="1">
    <source>
        <dbReference type="ARBA" id="ARBA00005417"/>
    </source>
</evidence>